<dbReference type="AlphaFoldDB" id="T1GNC0"/>
<dbReference type="EnsemblMetazoa" id="MESCA005067-RA">
    <property type="protein sequence ID" value="MESCA005067-PA"/>
    <property type="gene ID" value="MESCA005067"/>
</dbReference>
<organism evidence="1 2">
    <name type="scientific">Megaselia scalaris</name>
    <name type="common">Humpbacked fly</name>
    <name type="synonym">Phora scalaris</name>
    <dbReference type="NCBI Taxonomy" id="36166"/>
    <lineage>
        <taxon>Eukaryota</taxon>
        <taxon>Metazoa</taxon>
        <taxon>Ecdysozoa</taxon>
        <taxon>Arthropoda</taxon>
        <taxon>Hexapoda</taxon>
        <taxon>Insecta</taxon>
        <taxon>Pterygota</taxon>
        <taxon>Neoptera</taxon>
        <taxon>Endopterygota</taxon>
        <taxon>Diptera</taxon>
        <taxon>Brachycera</taxon>
        <taxon>Muscomorpha</taxon>
        <taxon>Platypezoidea</taxon>
        <taxon>Phoridae</taxon>
        <taxon>Megaseliini</taxon>
        <taxon>Megaselia</taxon>
    </lineage>
</organism>
<evidence type="ECO:0000313" key="1">
    <source>
        <dbReference type="EnsemblMetazoa" id="MESCA005067-PA"/>
    </source>
</evidence>
<accession>T1GNC0</accession>
<evidence type="ECO:0000313" key="2">
    <source>
        <dbReference type="Proteomes" id="UP000015102"/>
    </source>
</evidence>
<reference evidence="2" key="1">
    <citation type="submission" date="2013-02" db="EMBL/GenBank/DDBJ databases">
        <authorList>
            <person name="Hughes D."/>
        </authorList>
    </citation>
    <scope>NUCLEOTIDE SEQUENCE</scope>
    <source>
        <strain>Durham</strain>
        <strain evidence="2">NC isolate 2 -- Noor lab</strain>
    </source>
</reference>
<name>T1GNC0_MEGSC</name>
<reference evidence="1" key="2">
    <citation type="submission" date="2015-06" db="UniProtKB">
        <authorList>
            <consortium name="EnsemblMetazoa"/>
        </authorList>
    </citation>
    <scope>IDENTIFICATION</scope>
</reference>
<dbReference type="HOGENOM" id="CLU_2834056_0_0_1"/>
<dbReference type="EMBL" id="CAQQ02056425">
    <property type="status" value="NOT_ANNOTATED_CDS"/>
    <property type="molecule type" value="Genomic_DNA"/>
</dbReference>
<sequence>MRSHKSLEITPPYCVPLLRPLLIPSLCYQQIIVGGWGTGNKKVNLLDLTVFPLSGANYCHSHEINY</sequence>
<proteinExistence type="predicted"/>
<dbReference type="EMBL" id="CAQQ02056424">
    <property type="status" value="NOT_ANNOTATED_CDS"/>
    <property type="molecule type" value="Genomic_DNA"/>
</dbReference>
<dbReference type="Proteomes" id="UP000015102">
    <property type="component" value="Unassembled WGS sequence"/>
</dbReference>
<keyword evidence="2" id="KW-1185">Reference proteome</keyword>
<protein>
    <submittedName>
        <fullName evidence="1">Uncharacterized protein</fullName>
    </submittedName>
</protein>